<keyword evidence="13" id="KW-1185">Reference proteome</keyword>
<evidence type="ECO:0000256" key="6">
    <source>
        <dbReference type="ARBA" id="ARBA00023125"/>
    </source>
</evidence>
<evidence type="ECO:0000256" key="7">
    <source>
        <dbReference type="ARBA" id="ARBA00023172"/>
    </source>
</evidence>
<name>A0A7L9SL73_9BIFI</name>
<proteinExistence type="inferred from homology"/>
<evidence type="ECO:0000259" key="9">
    <source>
        <dbReference type="Pfam" id="PF01385"/>
    </source>
</evidence>
<dbReference type="NCBIfam" id="TIGR01766">
    <property type="entry name" value="IS200/IS605 family accessory protein TnpB-like domain"/>
    <property type="match status" value="1"/>
</dbReference>
<dbReference type="InterPro" id="IPR010095">
    <property type="entry name" value="Cas12f1-like_TNB"/>
</dbReference>
<keyword evidence="4" id="KW-0479">Metal-binding</keyword>
<feature type="region of interest" description="Disordered" evidence="8">
    <location>
        <begin position="383"/>
        <end position="407"/>
    </location>
</feature>
<evidence type="ECO:0000256" key="3">
    <source>
        <dbReference type="ARBA" id="ARBA00022578"/>
    </source>
</evidence>
<evidence type="ECO:0000256" key="4">
    <source>
        <dbReference type="ARBA" id="ARBA00022723"/>
    </source>
</evidence>
<dbReference type="Pfam" id="PF07282">
    <property type="entry name" value="Cas12f1-like_TNB"/>
    <property type="match status" value="1"/>
</dbReference>
<dbReference type="GO" id="GO:0003677">
    <property type="term" value="F:DNA binding"/>
    <property type="evidence" value="ECO:0007669"/>
    <property type="project" value="UniProtKB-KW"/>
</dbReference>
<organism evidence="12 13">
    <name type="scientific">Bifidobacterium eulemuris</name>
    <dbReference type="NCBI Taxonomy" id="1765219"/>
    <lineage>
        <taxon>Bacteria</taxon>
        <taxon>Bacillati</taxon>
        <taxon>Actinomycetota</taxon>
        <taxon>Actinomycetes</taxon>
        <taxon>Bifidobacteriales</taxon>
        <taxon>Bifidobacteriaceae</taxon>
        <taxon>Bifidobacterium</taxon>
    </lineage>
</organism>
<dbReference type="Proteomes" id="UP000593943">
    <property type="component" value="Chromosome"/>
</dbReference>
<evidence type="ECO:0000256" key="1">
    <source>
        <dbReference type="ARBA" id="ARBA00008761"/>
    </source>
</evidence>
<evidence type="ECO:0000259" key="10">
    <source>
        <dbReference type="Pfam" id="PF07282"/>
    </source>
</evidence>
<keyword evidence="6" id="KW-0238">DNA-binding</keyword>
<evidence type="ECO:0000256" key="5">
    <source>
        <dbReference type="ARBA" id="ARBA00022833"/>
    </source>
</evidence>
<keyword evidence="5" id="KW-0862">Zinc</keyword>
<keyword evidence="3" id="KW-0815">Transposition</keyword>
<dbReference type="InterPro" id="IPR021027">
    <property type="entry name" value="Transposase_put_HTH"/>
</dbReference>
<comment type="similarity">
    <text evidence="1">In the C-terminal section; belongs to the transposase 35 family.</text>
</comment>
<comment type="similarity">
    <text evidence="2">In the N-terminal section; belongs to the transposase 2 family.</text>
</comment>
<dbReference type="InterPro" id="IPR001959">
    <property type="entry name" value="Transposase"/>
</dbReference>
<protein>
    <submittedName>
        <fullName evidence="12">IS200/IS605 family element transposase accessory protein TnpB</fullName>
    </submittedName>
</protein>
<evidence type="ECO:0000313" key="13">
    <source>
        <dbReference type="Proteomes" id="UP000593943"/>
    </source>
</evidence>
<dbReference type="KEGG" id="beu:BE0216_00350"/>
<dbReference type="EMBL" id="CP062938">
    <property type="protein sequence ID" value="QOL31088.1"/>
    <property type="molecule type" value="Genomic_DNA"/>
</dbReference>
<dbReference type="OrthoDB" id="6230307at2"/>
<evidence type="ECO:0000256" key="8">
    <source>
        <dbReference type="SAM" id="MobiDB-lite"/>
    </source>
</evidence>
<dbReference type="Pfam" id="PF12323">
    <property type="entry name" value="HTH_OrfB_IS605"/>
    <property type="match status" value="1"/>
</dbReference>
<keyword evidence="7" id="KW-0233">DNA recombination</keyword>
<dbReference type="InterPro" id="IPR053470">
    <property type="entry name" value="RNA-guided_DNA_endonuclease"/>
</dbReference>
<dbReference type="RefSeq" id="WP_094637169.1">
    <property type="nucleotide sequence ID" value="NZ_CP062938.1"/>
</dbReference>
<dbReference type="GO" id="GO:0032196">
    <property type="term" value="P:transposition"/>
    <property type="evidence" value="ECO:0007669"/>
    <property type="project" value="UniProtKB-KW"/>
</dbReference>
<evidence type="ECO:0000259" key="11">
    <source>
        <dbReference type="Pfam" id="PF12323"/>
    </source>
</evidence>
<reference evidence="12 13" key="1">
    <citation type="submission" date="2020-10" db="EMBL/GenBank/DDBJ databases">
        <title>Genome sequencing of Bifidobacterium eulemuris_DSMZ_100216.</title>
        <authorList>
            <person name="Kim J."/>
        </authorList>
    </citation>
    <scope>NUCLEOTIDE SEQUENCE [LARGE SCALE GENOMIC DNA]</scope>
    <source>
        <strain evidence="12 13">DSM 100216</strain>
    </source>
</reference>
<evidence type="ECO:0000256" key="2">
    <source>
        <dbReference type="ARBA" id="ARBA00011044"/>
    </source>
</evidence>
<gene>
    <name evidence="12" type="primary">tnpB</name>
    <name evidence="12" type="ORF">BE0216_00350</name>
</gene>
<dbReference type="Pfam" id="PF01385">
    <property type="entry name" value="OrfB_IS605"/>
    <property type="match status" value="1"/>
</dbReference>
<dbReference type="GO" id="GO:0046872">
    <property type="term" value="F:metal ion binding"/>
    <property type="evidence" value="ECO:0007669"/>
    <property type="project" value="UniProtKB-KW"/>
</dbReference>
<dbReference type="AlphaFoldDB" id="A0A7L9SL73"/>
<accession>A0A7L9SL73</accession>
<dbReference type="NCBIfam" id="NF040570">
    <property type="entry name" value="guided_TnpB"/>
    <property type="match status" value="1"/>
</dbReference>
<dbReference type="GO" id="GO:0006310">
    <property type="term" value="P:DNA recombination"/>
    <property type="evidence" value="ECO:0007669"/>
    <property type="project" value="UniProtKB-KW"/>
</dbReference>
<evidence type="ECO:0000313" key="12">
    <source>
        <dbReference type="EMBL" id="QOL31088.1"/>
    </source>
</evidence>
<feature type="domain" description="Cas12f1-like TNB" evidence="10">
    <location>
        <begin position="302"/>
        <end position="369"/>
    </location>
</feature>
<dbReference type="NCBIfam" id="NF038280">
    <property type="entry name" value="IS607_TnpB"/>
    <property type="match status" value="1"/>
</dbReference>
<feature type="domain" description="Probable transposase IS891/IS1136/IS1341" evidence="9">
    <location>
        <begin position="184"/>
        <end position="290"/>
    </location>
</feature>
<dbReference type="InterPro" id="IPR051399">
    <property type="entry name" value="RNA-guided_DNA_endo/Transpos"/>
</dbReference>
<dbReference type="PANTHER" id="PTHR30405">
    <property type="entry name" value="TRANSPOSASE"/>
    <property type="match status" value="1"/>
</dbReference>
<dbReference type="PANTHER" id="PTHR30405:SF11">
    <property type="entry name" value="RNA-GUIDED DNA ENDONUCLEASE RV2885C-RELATED"/>
    <property type="match status" value="1"/>
</dbReference>
<feature type="domain" description="Transposase putative helix-turn-helix" evidence="11">
    <location>
        <begin position="1"/>
        <end position="44"/>
    </location>
</feature>
<sequence>MLEAVKVALDPTPAQERLMLSHAGAARFAFNAALAHVKDQLERGEAPDWNLYALRRWWNANKARLAPWWAENSKEAYNTGLSGLADALCNFTRSRKGQRKGRRVGFPTFRSRDRTTPRFAYTTGSFGLILDDPKALRLPRIGRVHTFENVMKRVGDGRVLRMTVSRRAGRWYASLTVERADPPASIPPEGAPIGVDLGVKELATISDGTVVHNPRPLERNLGRLAKAQRSLSRKKRGSNRYAKARVTVARTYARVANLRADAMHKLTTKLADGHSDVCIEDLNVQGMTRNHKLARAIEDAAFAEFRRMLTYKCARSGARLHVVDRFYPSSKTCSACGMVKAKLSLKERTYACEACGLTIDRDLNAAKNILDAVSATGSLNARGADVRPAGPRTGGRTAMKREPSVRASGVRLGAGVGNDAMHD</sequence>